<dbReference type="RefSeq" id="WP_142538420.1">
    <property type="nucleotide sequence ID" value="NZ_BMIE01000003.1"/>
</dbReference>
<dbReference type="Proteomes" id="UP000317316">
    <property type="component" value="Unassembled WGS sequence"/>
</dbReference>
<sequence length="173" mass="19606">MTRTKVGEMLKEMRGEQTQLSLGLDINLTRETVSKYENGRSKVPSDISRTLVNKYDNPKFAMTIRNEYTGTGPKWLDGPNVDLHRSSVKEKTLEELREALETLESFSLAKPLKKLQLFERQLLERVLDELVEAQTAIDHMVAVVCKEADISYTGVWDKHYRSLASAGYIGGAK</sequence>
<comment type="caution">
    <text evidence="1">The sequence shown here is derived from an EMBL/GenBank/DDBJ whole genome shotgun (WGS) entry which is preliminary data.</text>
</comment>
<accession>A0A544TAE8</accession>
<dbReference type="InterPro" id="IPR001387">
    <property type="entry name" value="Cro/C1-type_HTH"/>
</dbReference>
<dbReference type="Gene3D" id="1.10.260.40">
    <property type="entry name" value="lambda repressor-like DNA-binding domains"/>
    <property type="match status" value="1"/>
</dbReference>
<evidence type="ECO:0000313" key="1">
    <source>
        <dbReference type="EMBL" id="TQR14437.1"/>
    </source>
</evidence>
<organism evidence="1 2">
    <name type="scientific">Psychrobacillus lasiicapitis</name>
    <dbReference type="NCBI Taxonomy" id="1636719"/>
    <lineage>
        <taxon>Bacteria</taxon>
        <taxon>Bacillati</taxon>
        <taxon>Bacillota</taxon>
        <taxon>Bacilli</taxon>
        <taxon>Bacillales</taxon>
        <taxon>Bacillaceae</taxon>
        <taxon>Psychrobacillus</taxon>
    </lineage>
</organism>
<keyword evidence="2" id="KW-1185">Reference proteome</keyword>
<protein>
    <submittedName>
        <fullName evidence="1">XRE family transcriptional regulator</fullName>
    </submittedName>
</protein>
<gene>
    <name evidence="1" type="ORF">FG382_08255</name>
</gene>
<name>A0A544TAE8_9BACI</name>
<dbReference type="InterPro" id="IPR010982">
    <property type="entry name" value="Lambda_DNA-bd_dom_sf"/>
</dbReference>
<reference evidence="1 2" key="1">
    <citation type="submission" date="2019-05" db="EMBL/GenBank/DDBJ databases">
        <title>Psychrobacillus vulpis sp. nov., a new species isolated from feces of a red fox that inhabits in The Tablas de Daimiel Natural Park, Albacete, Spain.</title>
        <authorList>
            <person name="Rodriguez M."/>
            <person name="Reina J.C."/>
            <person name="Bejar V."/>
            <person name="Llamas I."/>
        </authorList>
    </citation>
    <scope>NUCLEOTIDE SEQUENCE [LARGE SCALE GENOMIC DNA]</scope>
    <source>
        <strain evidence="1 2">NEAU-3TGS17</strain>
    </source>
</reference>
<dbReference type="OrthoDB" id="2969743at2"/>
<evidence type="ECO:0000313" key="2">
    <source>
        <dbReference type="Proteomes" id="UP000317316"/>
    </source>
</evidence>
<dbReference type="GO" id="GO:0003677">
    <property type="term" value="F:DNA binding"/>
    <property type="evidence" value="ECO:0007669"/>
    <property type="project" value="InterPro"/>
</dbReference>
<dbReference type="AlphaFoldDB" id="A0A544TAE8"/>
<dbReference type="EMBL" id="VDGH01000004">
    <property type="protein sequence ID" value="TQR14437.1"/>
    <property type="molecule type" value="Genomic_DNA"/>
</dbReference>
<proteinExistence type="predicted"/>
<dbReference type="SUPFAM" id="SSF47413">
    <property type="entry name" value="lambda repressor-like DNA-binding domains"/>
    <property type="match status" value="1"/>
</dbReference>
<dbReference type="CDD" id="cd00093">
    <property type="entry name" value="HTH_XRE"/>
    <property type="match status" value="1"/>
</dbReference>